<evidence type="ECO:0000313" key="2">
    <source>
        <dbReference type="EMBL" id="CEG38934.1"/>
    </source>
</evidence>
<reference evidence="3" key="1">
    <citation type="submission" date="2014-09" db="EMBL/GenBank/DDBJ databases">
        <authorList>
            <person name="Sharma Rahul"/>
            <person name="Thines Marco"/>
        </authorList>
    </citation>
    <scope>NUCLEOTIDE SEQUENCE [LARGE SCALE GENOMIC DNA]</scope>
</reference>
<dbReference type="InterPro" id="IPR001683">
    <property type="entry name" value="PX_dom"/>
</dbReference>
<organism evidence="2 3">
    <name type="scientific">Plasmopara halstedii</name>
    <name type="common">Downy mildew of sunflower</name>
    <dbReference type="NCBI Taxonomy" id="4781"/>
    <lineage>
        <taxon>Eukaryota</taxon>
        <taxon>Sar</taxon>
        <taxon>Stramenopiles</taxon>
        <taxon>Oomycota</taxon>
        <taxon>Peronosporomycetes</taxon>
        <taxon>Peronosporales</taxon>
        <taxon>Peronosporaceae</taxon>
        <taxon>Plasmopara</taxon>
    </lineage>
</organism>
<accession>A0A0P1AEC9</accession>
<dbReference type="AlphaFoldDB" id="A0A0P1AEC9"/>
<dbReference type="OMA" id="RSGCDPC"/>
<proteinExistence type="predicted"/>
<dbReference type="InterPro" id="IPR036871">
    <property type="entry name" value="PX_dom_sf"/>
</dbReference>
<dbReference type="PROSITE" id="PS50195">
    <property type="entry name" value="PX"/>
    <property type="match status" value="1"/>
</dbReference>
<dbReference type="GO" id="GO:0035091">
    <property type="term" value="F:phosphatidylinositol binding"/>
    <property type="evidence" value="ECO:0007669"/>
    <property type="project" value="InterPro"/>
</dbReference>
<dbReference type="EMBL" id="CCYD01000322">
    <property type="protein sequence ID" value="CEG38934.1"/>
    <property type="molecule type" value="Genomic_DNA"/>
</dbReference>
<name>A0A0P1AEC9_PLAHL</name>
<evidence type="ECO:0000259" key="1">
    <source>
        <dbReference type="PROSITE" id="PS50195"/>
    </source>
</evidence>
<protein>
    <submittedName>
        <fullName evidence="2">Phox homologous domain</fullName>
    </submittedName>
</protein>
<dbReference type="GeneID" id="36404034"/>
<dbReference type="OrthoDB" id="110705at2759"/>
<evidence type="ECO:0000313" key="3">
    <source>
        <dbReference type="Proteomes" id="UP000054928"/>
    </source>
</evidence>
<dbReference type="Gene3D" id="3.30.1520.10">
    <property type="entry name" value="Phox-like domain"/>
    <property type="match status" value="1"/>
</dbReference>
<feature type="domain" description="PX" evidence="1">
    <location>
        <begin position="30"/>
        <end position="210"/>
    </location>
</feature>
<dbReference type="Proteomes" id="UP000054928">
    <property type="component" value="Unassembled WGS sequence"/>
</dbReference>
<sequence>MNVTTDTPSELFNLDSMRLSQLSRAKVAVALNNVHHVQMSKTYDYKEHVTMYVLDVFLQSAPRGLLSQNATVLVTKSAQRNSVLEREIHSPDFQVEHRYSSFRSLRKRIREAVAVPSDKSHSQWCPYCSRVREIVTSRVFPSRFPNGNWAIATGLRDVLVRNREKRLESFVNLLLRAAKDISYRSGCDPCVKFEVVSALLSDFLSEPHSRTVTSSW</sequence>
<dbReference type="SUPFAM" id="SSF64268">
    <property type="entry name" value="PX domain"/>
    <property type="match status" value="1"/>
</dbReference>
<dbReference type="RefSeq" id="XP_024575303.1">
    <property type="nucleotide sequence ID" value="XM_024724424.1"/>
</dbReference>
<keyword evidence="3" id="KW-1185">Reference proteome</keyword>